<accession>A0A317FES8</accession>
<dbReference type="Gene3D" id="3.90.230.10">
    <property type="entry name" value="Creatinase/methionine aminopeptidase superfamily"/>
    <property type="match status" value="1"/>
</dbReference>
<dbReference type="SUPFAM" id="SSF55920">
    <property type="entry name" value="Creatinase/aminopeptidase"/>
    <property type="match status" value="1"/>
</dbReference>
<dbReference type="InterPro" id="IPR050659">
    <property type="entry name" value="Peptidase_M24B"/>
</dbReference>
<dbReference type="PRINTS" id="PR00599">
    <property type="entry name" value="MAPEPTIDASE"/>
</dbReference>
<dbReference type="Pfam" id="PF00557">
    <property type="entry name" value="Peptidase_M24"/>
    <property type="match status" value="1"/>
</dbReference>
<keyword evidence="2" id="KW-0378">Hydrolase</keyword>
<dbReference type="InterPro" id="IPR029149">
    <property type="entry name" value="Creatin/AminoP/Spt16_N"/>
</dbReference>
<keyword evidence="2" id="KW-0645">Protease</keyword>
<keyword evidence="3" id="KW-1185">Reference proteome</keyword>
<dbReference type="AlphaFoldDB" id="A0A317FES8"/>
<reference evidence="3" key="1">
    <citation type="submission" date="2018-05" db="EMBL/GenBank/DDBJ databases">
        <authorList>
            <person name="Du Z."/>
            <person name="Wang X."/>
        </authorList>
    </citation>
    <scope>NUCLEOTIDE SEQUENCE [LARGE SCALE GENOMIC DNA]</scope>
    <source>
        <strain evidence="3">CQN31</strain>
    </source>
</reference>
<feature type="domain" description="Peptidase M24" evidence="1">
    <location>
        <begin position="263"/>
        <end position="467"/>
    </location>
</feature>
<keyword evidence="2" id="KW-0031">Aminopeptidase</keyword>
<protein>
    <submittedName>
        <fullName evidence="2">Aminopeptidase P family protein</fullName>
    </submittedName>
</protein>
<dbReference type="CDD" id="cd01066">
    <property type="entry name" value="APP_MetAP"/>
    <property type="match status" value="1"/>
</dbReference>
<dbReference type="InterPro" id="IPR000994">
    <property type="entry name" value="Pept_M24"/>
</dbReference>
<organism evidence="2 3">
    <name type="scientific">Falsiroseomonas bella</name>
    <dbReference type="NCBI Taxonomy" id="2184016"/>
    <lineage>
        <taxon>Bacteria</taxon>
        <taxon>Pseudomonadati</taxon>
        <taxon>Pseudomonadota</taxon>
        <taxon>Alphaproteobacteria</taxon>
        <taxon>Acetobacterales</taxon>
        <taxon>Roseomonadaceae</taxon>
        <taxon>Falsiroseomonas</taxon>
    </lineage>
</organism>
<dbReference type="InterPro" id="IPR001714">
    <property type="entry name" value="Pept_M24_MAP"/>
</dbReference>
<dbReference type="EMBL" id="QGNA01000002">
    <property type="protein sequence ID" value="PWS37591.1"/>
    <property type="molecule type" value="Genomic_DNA"/>
</dbReference>
<proteinExistence type="predicted"/>
<sequence length="485" mass="50406">MAALRPGRRVAVVEPPFHCLRRGIAEADQGCRQGGQDATPHCFSPGFVSGAIMRRRRGVDNARPPACHAAMPGHVDRARAARLMEAAGFDALLVASPETFRWATGAEPGVAMGWRRLGPAIAVVPADPSLPVGAVVTDLFAAGATAAGCDPLRTHPIWPEALSVRQLLPSDADAATLIAAATADRAPGFARPGTFDRGAALGLLREVLAAMGLAGARIGAELSAVPAADHAALLDAVEPARIGDATGLVDRLRAHKSPAEIALLREAGAITEAALAAFVPLLREGATRAALGRAFLDLVREEAARRGTAANVTAWEYVGFGTSPWSSPGGLARGDVVKVDVGAVVGGYTADLARTYTLGPAPARATQVYDALRAAFEAGRPMFRPGTALRDIHAACIRAVHGAGFPSYARGHFGHGLGASIWSEEWPYTAADAEMVLEPGMVMAFEAPWYIDGIGGFILEDMLLITEDGAETLAGAALPREMPAL</sequence>
<name>A0A317FES8_9PROT</name>
<dbReference type="PANTHER" id="PTHR46112">
    <property type="entry name" value="AMINOPEPTIDASE"/>
    <property type="match status" value="1"/>
</dbReference>
<gene>
    <name evidence="2" type="ORF">DFH01_12270</name>
</gene>
<evidence type="ECO:0000313" key="3">
    <source>
        <dbReference type="Proteomes" id="UP000245765"/>
    </source>
</evidence>
<dbReference type="GO" id="GO:0004177">
    <property type="term" value="F:aminopeptidase activity"/>
    <property type="evidence" value="ECO:0007669"/>
    <property type="project" value="UniProtKB-KW"/>
</dbReference>
<dbReference type="Gene3D" id="3.40.350.10">
    <property type="entry name" value="Creatinase/prolidase N-terminal domain"/>
    <property type="match status" value="1"/>
</dbReference>
<dbReference type="InterPro" id="IPR036005">
    <property type="entry name" value="Creatinase/aminopeptidase-like"/>
</dbReference>
<dbReference type="SUPFAM" id="SSF53092">
    <property type="entry name" value="Creatinase/prolidase N-terminal domain"/>
    <property type="match status" value="1"/>
</dbReference>
<comment type="caution">
    <text evidence="2">The sequence shown here is derived from an EMBL/GenBank/DDBJ whole genome shotgun (WGS) entry which is preliminary data.</text>
</comment>
<evidence type="ECO:0000259" key="1">
    <source>
        <dbReference type="Pfam" id="PF00557"/>
    </source>
</evidence>
<evidence type="ECO:0000313" key="2">
    <source>
        <dbReference type="EMBL" id="PWS37591.1"/>
    </source>
</evidence>
<dbReference type="PANTHER" id="PTHR46112:SF2">
    <property type="entry name" value="XAA-PRO AMINOPEPTIDASE P-RELATED"/>
    <property type="match status" value="1"/>
</dbReference>
<dbReference type="Proteomes" id="UP000245765">
    <property type="component" value="Unassembled WGS sequence"/>
</dbReference>
<dbReference type="GO" id="GO:0008235">
    <property type="term" value="F:metalloexopeptidase activity"/>
    <property type="evidence" value="ECO:0007669"/>
    <property type="project" value="UniProtKB-ARBA"/>
</dbReference>